<gene>
    <name evidence="2" type="ORF">D3871_15005</name>
</gene>
<accession>A0A3A3FVA1</accession>
<dbReference type="InterPro" id="IPR017438">
    <property type="entry name" value="ATP-NAD_kinase_N"/>
</dbReference>
<dbReference type="SUPFAM" id="SSF111331">
    <property type="entry name" value="NAD kinase/diacylglycerol kinase-like"/>
    <property type="match status" value="1"/>
</dbReference>
<dbReference type="EMBL" id="QYUO01000001">
    <property type="protein sequence ID" value="RJF99683.1"/>
    <property type="molecule type" value="Genomic_DNA"/>
</dbReference>
<keyword evidence="2" id="KW-0808">Transferase</keyword>
<dbReference type="Proteomes" id="UP000265955">
    <property type="component" value="Unassembled WGS sequence"/>
</dbReference>
<evidence type="ECO:0000313" key="2">
    <source>
        <dbReference type="EMBL" id="RJF99683.1"/>
    </source>
</evidence>
<sequence>MTGPLSQQAVVTLQHTSITVILNAGAGGTAAQMTRSRIEQALSALDYPCTIVEVASGQKLLEVGRKAVLNASQTGGIVVAAGGDGTVNTIASLCCEYRVPLGIIPAGTFNYFARDLGIPEDPDAAAKLLLAGDIAQVSVGYVNGKLFLNNASFGLYSKLIRNREEDKARFGRFRVVAVLSALFSLLSGVRPFGVQLQIGNESLLRKTSMVFVANNLLQLSKLDTDLAGATPEDRLAVFVLRPTGRLDMLRLLLRGAFRNLASDPHLETFCTDAFDTETRRRHVDVVVDGEIVRCATPLSFRVARHALGVIVPQTNGVIAKEGE</sequence>
<evidence type="ECO:0000313" key="3">
    <source>
        <dbReference type="Proteomes" id="UP000265955"/>
    </source>
</evidence>
<feature type="domain" description="DAGKc" evidence="1">
    <location>
        <begin position="13"/>
        <end position="146"/>
    </location>
</feature>
<dbReference type="InterPro" id="IPR016064">
    <property type="entry name" value="NAD/diacylglycerol_kinase_sf"/>
</dbReference>
<dbReference type="RefSeq" id="WP_119769626.1">
    <property type="nucleotide sequence ID" value="NZ_QYUO01000001.1"/>
</dbReference>
<dbReference type="SMART" id="SM00046">
    <property type="entry name" value="DAGKc"/>
    <property type="match status" value="1"/>
</dbReference>
<dbReference type="Pfam" id="PF00781">
    <property type="entry name" value="DAGK_cat"/>
    <property type="match status" value="1"/>
</dbReference>
<dbReference type="InterPro" id="IPR001206">
    <property type="entry name" value="Diacylglycerol_kinase_cat_dom"/>
</dbReference>
<name>A0A3A3FVA1_9BURK</name>
<dbReference type="PANTHER" id="PTHR12358:SF54">
    <property type="entry name" value="SPHINGOSINE KINASE RELATED PROTEIN"/>
    <property type="match status" value="1"/>
</dbReference>
<dbReference type="OrthoDB" id="142078at2"/>
<proteinExistence type="predicted"/>
<dbReference type="Gene3D" id="2.60.200.40">
    <property type="match status" value="1"/>
</dbReference>
<dbReference type="AlphaFoldDB" id="A0A3A3FVA1"/>
<protein>
    <submittedName>
        <fullName evidence="2">Diacylglycerol kinase</fullName>
    </submittedName>
</protein>
<dbReference type="Gene3D" id="3.40.50.10330">
    <property type="entry name" value="Probable inorganic polyphosphate/atp-NAD kinase, domain 1"/>
    <property type="match status" value="1"/>
</dbReference>
<keyword evidence="3" id="KW-1185">Reference proteome</keyword>
<organism evidence="2 3">
    <name type="scientific">Noviherbaspirillum saxi</name>
    <dbReference type="NCBI Taxonomy" id="2320863"/>
    <lineage>
        <taxon>Bacteria</taxon>
        <taxon>Pseudomonadati</taxon>
        <taxon>Pseudomonadota</taxon>
        <taxon>Betaproteobacteria</taxon>
        <taxon>Burkholderiales</taxon>
        <taxon>Oxalobacteraceae</taxon>
        <taxon>Noviherbaspirillum</taxon>
    </lineage>
</organism>
<dbReference type="PROSITE" id="PS50146">
    <property type="entry name" value="DAGK"/>
    <property type="match status" value="1"/>
</dbReference>
<dbReference type="GO" id="GO:0016301">
    <property type="term" value="F:kinase activity"/>
    <property type="evidence" value="ECO:0007669"/>
    <property type="project" value="UniProtKB-KW"/>
</dbReference>
<dbReference type="InterPro" id="IPR050187">
    <property type="entry name" value="Lipid_Phosphate_FormReg"/>
</dbReference>
<comment type="caution">
    <text evidence="2">The sequence shown here is derived from an EMBL/GenBank/DDBJ whole genome shotgun (WGS) entry which is preliminary data.</text>
</comment>
<reference evidence="3" key="1">
    <citation type="submission" date="2018-09" db="EMBL/GenBank/DDBJ databases">
        <authorList>
            <person name="Zhu H."/>
        </authorList>
    </citation>
    <scope>NUCLEOTIDE SEQUENCE [LARGE SCALE GENOMIC DNA]</scope>
    <source>
        <strain evidence="3">K1R23-30</strain>
    </source>
</reference>
<evidence type="ECO:0000259" key="1">
    <source>
        <dbReference type="PROSITE" id="PS50146"/>
    </source>
</evidence>
<dbReference type="PANTHER" id="PTHR12358">
    <property type="entry name" value="SPHINGOSINE KINASE"/>
    <property type="match status" value="1"/>
</dbReference>
<keyword evidence="2" id="KW-0418">Kinase</keyword>